<comment type="pathway">
    <text evidence="2">Siderophore biosynthesis; enterobactin biosynthesis.</text>
</comment>
<evidence type="ECO:0000256" key="9">
    <source>
        <dbReference type="ARBA" id="ARBA00031996"/>
    </source>
</evidence>
<dbReference type="GO" id="GO:0009239">
    <property type="term" value="P:enterobactin biosynthetic process"/>
    <property type="evidence" value="ECO:0007669"/>
    <property type="project" value="UniProtKB-UniPathway"/>
</dbReference>
<evidence type="ECO:0000256" key="2">
    <source>
        <dbReference type="ARBA" id="ARBA00004993"/>
    </source>
</evidence>
<dbReference type="UniPathway" id="UPA00017"/>
<name>A0A139SXW5_9GAMM</name>
<accession>A0A139SXW5</accession>
<comment type="function">
    <text evidence="1">Involved in the biosynthesis of the siderophore enterobactin (enterochelin), which is a macrocyclic trimeric lactone of N-(2,3-dihydroxybenzoyl)-serine. The serine trilactone serves as a scaffolding for the three catechol functionalities that provide hexadentate coordination for the tightly ligated iron(2+) atoms. Plays an essential role in the assembly of the enterobactin by catalyzing the transfer of the 4'-phosphopantetheine (Ppant) moiety from coenzyme A to the apo-domains of both EntB (ArCP domain) and EntF (PCP domain) to yield their holo-forms which make them competent for the activation of 2,3-dihydroxybenzoate (DHB) and L-serine, respectively.</text>
</comment>
<evidence type="ECO:0000313" key="16">
    <source>
        <dbReference type="EMBL" id="KXU39270.1"/>
    </source>
</evidence>
<evidence type="ECO:0000256" key="10">
    <source>
        <dbReference type="ARBA" id="ARBA00049176"/>
    </source>
</evidence>
<keyword evidence="6" id="KW-0808">Transferase</keyword>
<dbReference type="GO" id="GO:0005886">
    <property type="term" value="C:plasma membrane"/>
    <property type="evidence" value="ECO:0007669"/>
    <property type="project" value="TreeGrafter"/>
</dbReference>
<comment type="subunit">
    <text evidence="4">EntB, EntD, EntE, and EntF form a multienzyme complex called enterobactin synthase.</text>
</comment>
<dbReference type="EMBL" id="LSZO01000018">
    <property type="protein sequence ID" value="KXU39270.1"/>
    <property type="molecule type" value="Genomic_DNA"/>
</dbReference>
<dbReference type="Pfam" id="PF17837">
    <property type="entry name" value="4PPT_N"/>
    <property type="match status" value="1"/>
</dbReference>
<dbReference type="InterPro" id="IPR041354">
    <property type="entry name" value="4PPT_N"/>
</dbReference>
<evidence type="ECO:0000313" key="17">
    <source>
        <dbReference type="Proteomes" id="UP000072660"/>
    </source>
</evidence>
<keyword evidence="13" id="KW-0460">Magnesium</keyword>
<comment type="caution">
    <text evidence="16">The sequence shown here is derived from an EMBL/GenBank/DDBJ whole genome shotgun (WGS) entry which is preliminary data.</text>
</comment>
<evidence type="ECO:0000259" key="14">
    <source>
        <dbReference type="Pfam" id="PF01648"/>
    </source>
</evidence>
<dbReference type="InterPro" id="IPR037143">
    <property type="entry name" value="4-PPantetheinyl_Trfase_dom_sf"/>
</dbReference>
<evidence type="ECO:0000259" key="15">
    <source>
        <dbReference type="Pfam" id="PF17837"/>
    </source>
</evidence>
<evidence type="ECO:0000256" key="1">
    <source>
        <dbReference type="ARBA" id="ARBA00003937"/>
    </source>
</evidence>
<feature type="binding site" evidence="13">
    <location>
        <position position="123"/>
    </location>
    <ligand>
        <name>Mg(2+)</name>
        <dbReference type="ChEBI" id="CHEBI:18420"/>
    </ligand>
</feature>
<feature type="binding site" evidence="12">
    <location>
        <position position="172"/>
    </location>
    <ligand>
        <name>CoA</name>
        <dbReference type="ChEBI" id="CHEBI:57287"/>
    </ligand>
</feature>
<evidence type="ECO:0000256" key="8">
    <source>
        <dbReference type="ARBA" id="ARBA00029894"/>
    </source>
</evidence>
<feature type="domain" description="4'-phosphopantetheinyl transferase" evidence="14">
    <location>
        <begin position="118"/>
        <end position="227"/>
    </location>
</feature>
<evidence type="ECO:0000256" key="11">
    <source>
        <dbReference type="ARBA" id="ARBA00049191"/>
    </source>
</evidence>
<keyword evidence="13" id="KW-0479">Metal-binding</keyword>
<organism evidence="16 17">
    <name type="scientific">Ventosimonas gracilis</name>
    <dbReference type="NCBI Taxonomy" id="1680762"/>
    <lineage>
        <taxon>Bacteria</taxon>
        <taxon>Pseudomonadati</taxon>
        <taxon>Pseudomonadota</taxon>
        <taxon>Gammaproteobacteria</taxon>
        <taxon>Pseudomonadales</taxon>
        <taxon>Ventosimonadaceae</taxon>
        <taxon>Ventosimonas</taxon>
    </lineage>
</organism>
<dbReference type="GO" id="GO:0008897">
    <property type="term" value="F:holo-[acyl-carrier-protein] synthase activity"/>
    <property type="evidence" value="ECO:0007669"/>
    <property type="project" value="InterPro"/>
</dbReference>
<dbReference type="InterPro" id="IPR003542">
    <property type="entry name" value="Enbac_synth_compD-like"/>
</dbReference>
<protein>
    <recommendedName>
        <fullName evidence="5">Enterobactin synthase component D</fullName>
    </recommendedName>
    <alternativeName>
        <fullName evidence="8">4'-phosphopantetheinyl transferase EntD</fullName>
    </alternativeName>
    <alternativeName>
        <fullName evidence="9">Enterochelin synthase D</fullName>
    </alternativeName>
</protein>
<feature type="domain" description="4'-phosphopantetheinyl transferase N-terminal" evidence="15">
    <location>
        <begin position="53"/>
        <end position="109"/>
    </location>
</feature>
<feature type="binding site" evidence="13">
    <location>
        <position position="121"/>
    </location>
    <ligand>
        <name>Mg(2+)</name>
        <dbReference type="ChEBI" id="CHEBI:18420"/>
    </ligand>
</feature>
<feature type="binding site" evidence="12">
    <location>
        <position position="168"/>
    </location>
    <ligand>
        <name>CoA</name>
        <dbReference type="ChEBI" id="CHEBI:57287"/>
    </ligand>
</feature>
<dbReference type="Pfam" id="PF01648">
    <property type="entry name" value="ACPS"/>
    <property type="match status" value="1"/>
</dbReference>
<comment type="catalytic activity">
    <reaction evidence="10">
        <text>apo-[aryl-carrier protein] + CoA = holo-[aryl-carrier protein] + adenosine 3',5'-bisphosphate + H(+)</text>
        <dbReference type="Rhea" id="RHEA:48404"/>
        <dbReference type="Rhea" id="RHEA-COMP:15903"/>
        <dbReference type="Rhea" id="RHEA-COMP:17557"/>
        <dbReference type="ChEBI" id="CHEBI:15378"/>
        <dbReference type="ChEBI" id="CHEBI:29999"/>
        <dbReference type="ChEBI" id="CHEBI:57287"/>
        <dbReference type="ChEBI" id="CHEBI:58343"/>
        <dbReference type="ChEBI" id="CHEBI:64479"/>
    </reaction>
</comment>
<proteinExistence type="inferred from homology"/>
<dbReference type="Gene3D" id="3.90.470.20">
    <property type="entry name" value="4'-phosphopantetheinyl transferase domain"/>
    <property type="match status" value="1"/>
</dbReference>
<evidence type="ECO:0000256" key="6">
    <source>
        <dbReference type="ARBA" id="ARBA00022679"/>
    </source>
</evidence>
<evidence type="ECO:0000256" key="3">
    <source>
        <dbReference type="ARBA" id="ARBA00008342"/>
    </source>
</evidence>
<comment type="catalytic activity">
    <reaction evidence="11">
        <text>apo-[peptidyl-carrier protein] + CoA = holo-[peptidyl-carrier protein] + adenosine 3',5'-bisphosphate + H(+)</text>
        <dbReference type="Rhea" id="RHEA:46228"/>
        <dbReference type="Rhea" id="RHEA-COMP:11479"/>
        <dbReference type="Rhea" id="RHEA-COMP:11480"/>
        <dbReference type="ChEBI" id="CHEBI:15378"/>
        <dbReference type="ChEBI" id="CHEBI:29999"/>
        <dbReference type="ChEBI" id="CHEBI:57287"/>
        <dbReference type="ChEBI" id="CHEBI:58343"/>
        <dbReference type="ChEBI" id="CHEBI:64479"/>
    </reaction>
</comment>
<feature type="binding site" evidence="12">
    <location>
        <position position="63"/>
    </location>
    <ligand>
        <name>CoA</name>
        <dbReference type="ChEBI" id="CHEBI:57287"/>
    </ligand>
</feature>
<sequence>MGLAEFHPAFCQPFERYPPLLQACACYGLRFNPALFEQTDFTRCDIAPVTGNAKRQSEYLAGRLCARQGLFEVIGEYQAPPRSSGGMPLWPHGARGSISHSHGRAAAVVGPASRWRALGLDLEPCLPVARALRLAPSILTPSERAHLAALTSAKEQAFFVTLSFSLKESLFKALYPLCLTRFYFQHAQIVDYRQGKATVRLLCDLPGFAAQSLLSGQFLRQDQFVLTLVAIAAEPA</sequence>
<evidence type="ECO:0000256" key="5">
    <source>
        <dbReference type="ARBA" id="ARBA00019087"/>
    </source>
</evidence>
<dbReference type="Proteomes" id="UP000072660">
    <property type="component" value="Unassembled WGS sequence"/>
</dbReference>
<keyword evidence="7" id="KW-0259">Enterobactin biosynthesis</keyword>
<feature type="binding site" evidence="12">
    <location>
        <begin position="99"/>
        <end position="100"/>
    </location>
    <ligand>
        <name>CoA</name>
        <dbReference type="ChEBI" id="CHEBI:57287"/>
    </ligand>
</feature>
<dbReference type="SUPFAM" id="SSF56214">
    <property type="entry name" value="4'-phosphopantetheinyl transferase"/>
    <property type="match status" value="1"/>
</dbReference>
<feature type="binding site" evidence="12">
    <location>
        <position position="55"/>
    </location>
    <ligand>
        <name>CoA</name>
        <dbReference type="ChEBI" id="CHEBI:57287"/>
    </ligand>
</feature>
<comment type="cofactor">
    <cofactor evidence="13">
        <name>Mg(2+)</name>
        <dbReference type="ChEBI" id="CHEBI:18420"/>
    </cofactor>
</comment>
<evidence type="ECO:0000256" key="13">
    <source>
        <dbReference type="PIRSR" id="PIRSR603542-2"/>
    </source>
</evidence>
<evidence type="ECO:0000256" key="4">
    <source>
        <dbReference type="ARBA" id="ARBA00011503"/>
    </source>
</evidence>
<evidence type="ECO:0000256" key="7">
    <source>
        <dbReference type="ARBA" id="ARBA00023191"/>
    </source>
</evidence>
<dbReference type="AlphaFoldDB" id="A0A139SXW5"/>
<gene>
    <name evidence="16" type="ORF">AXE65_09345</name>
</gene>
<dbReference type="PANTHER" id="PTHR38096:SF1">
    <property type="entry name" value="ENTEROBACTIN SYNTHASE COMPONENT D"/>
    <property type="match status" value="1"/>
</dbReference>
<keyword evidence="17" id="KW-1185">Reference proteome</keyword>
<dbReference type="PRINTS" id="PR01399">
    <property type="entry name" value="ENTSNTHTASED"/>
</dbReference>
<dbReference type="GO" id="GO:0009366">
    <property type="term" value="C:enterobactin synthetase complex"/>
    <property type="evidence" value="ECO:0007669"/>
    <property type="project" value="InterPro"/>
</dbReference>
<dbReference type="InterPro" id="IPR008278">
    <property type="entry name" value="4-PPantetheinyl_Trfase_dom"/>
</dbReference>
<feature type="binding site" evidence="12">
    <location>
        <position position="121"/>
    </location>
    <ligand>
        <name>CoA</name>
        <dbReference type="ChEBI" id="CHEBI:57287"/>
    </ligand>
</feature>
<dbReference type="GO" id="GO:0000287">
    <property type="term" value="F:magnesium ion binding"/>
    <property type="evidence" value="ECO:0007669"/>
    <property type="project" value="InterPro"/>
</dbReference>
<evidence type="ECO:0000256" key="12">
    <source>
        <dbReference type="PIRSR" id="PIRSR603542-1"/>
    </source>
</evidence>
<reference evidence="16 17" key="1">
    <citation type="submission" date="2016-02" db="EMBL/GenBank/DDBJ databases">
        <authorList>
            <person name="Wen L."/>
            <person name="He K."/>
            <person name="Yang H."/>
        </authorList>
    </citation>
    <scope>NUCLEOTIDE SEQUENCE [LARGE SCALE GENOMIC DNA]</scope>
    <source>
        <strain evidence="16 17">CV58</strain>
    </source>
</reference>
<dbReference type="PANTHER" id="PTHR38096">
    <property type="entry name" value="ENTEROBACTIN SYNTHASE COMPONENT D"/>
    <property type="match status" value="1"/>
</dbReference>
<comment type="similarity">
    <text evidence="3">Belongs to the P-Pant transferase superfamily. EntD family.</text>
</comment>